<proteinExistence type="predicted"/>
<comment type="caution">
    <text evidence="1">The sequence shown here is derived from an EMBL/GenBank/DDBJ whole genome shotgun (WGS) entry which is preliminary data.</text>
</comment>
<dbReference type="AlphaFoldDB" id="A0A645AZD9"/>
<dbReference type="EMBL" id="VSSQ01016827">
    <property type="protein sequence ID" value="MPM58552.1"/>
    <property type="molecule type" value="Genomic_DNA"/>
</dbReference>
<accession>A0A645AZD9</accession>
<protein>
    <submittedName>
        <fullName evidence="1">Uncharacterized protein</fullName>
    </submittedName>
</protein>
<reference evidence="1" key="1">
    <citation type="submission" date="2019-08" db="EMBL/GenBank/DDBJ databases">
        <authorList>
            <person name="Kucharzyk K."/>
            <person name="Murdoch R.W."/>
            <person name="Higgins S."/>
            <person name="Loffler F."/>
        </authorList>
    </citation>
    <scope>NUCLEOTIDE SEQUENCE</scope>
</reference>
<evidence type="ECO:0000313" key="1">
    <source>
        <dbReference type="EMBL" id="MPM58552.1"/>
    </source>
</evidence>
<organism evidence="1">
    <name type="scientific">bioreactor metagenome</name>
    <dbReference type="NCBI Taxonomy" id="1076179"/>
    <lineage>
        <taxon>unclassified sequences</taxon>
        <taxon>metagenomes</taxon>
        <taxon>ecological metagenomes</taxon>
    </lineage>
</organism>
<name>A0A645AZD9_9ZZZZ</name>
<gene>
    <name evidence="1" type="ORF">SDC9_105383</name>
</gene>
<sequence>MFYNKVIDELINGLFRFISDMMCGRHITRRQINNSDIMQNGGVALLNFFHVVILLDRTTDKG</sequence>